<proteinExistence type="predicted"/>
<dbReference type="EMBL" id="CM055103">
    <property type="protein sequence ID" value="KAJ7536510.1"/>
    <property type="molecule type" value="Genomic_DNA"/>
</dbReference>
<evidence type="ECO:0000313" key="1">
    <source>
        <dbReference type="EMBL" id="KAJ7536510.1"/>
    </source>
</evidence>
<reference evidence="2" key="1">
    <citation type="journal article" date="2024" name="Proc. Natl. Acad. Sci. U.S.A.">
        <title>Extraordinary preservation of gene collinearity over three hundred million years revealed in homosporous lycophytes.</title>
        <authorList>
            <person name="Li C."/>
            <person name="Wickell D."/>
            <person name="Kuo L.Y."/>
            <person name="Chen X."/>
            <person name="Nie B."/>
            <person name="Liao X."/>
            <person name="Peng D."/>
            <person name="Ji J."/>
            <person name="Jenkins J."/>
            <person name="Williams M."/>
            <person name="Shu S."/>
            <person name="Plott C."/>
            <person name="Barry K."/>
            <person name="Rajasekar S."/>
            <person name="Grimwood J."/>
            <person name="Han X."/>
            <person name="Sun S."/>
            <person name="Hou Z."/>
            <person name="He W."/>
            <person name="Dai G."/>
            <person name="Sun C."/>
            <person name="Schmutz J."/>
            <person name="Leebens-Mack J.H."/>
            <person name="Li F.W."/>
            <person name="Wang L."/>
        </authorList>
    </citation>
    <scope>NUCLEOTIDE SEQUENCE [LARGE SCALE GENOMIC DNA]</scope>
    <source>
        <strain evidence="2">cv. PW_Plant_1</strain>
    </source>
</reference>
<evidence type="ECO:0000313" key="2">
    <source>
        <dbReference type="Proteomes" id="UP001162992"/>
    </source>
</evidence>
<protein>
    <submittedName>
        <fullName evidence="1">Uncharacterized protein</fullName>
    </submittedName>
</protein>
<accession>A0ACC2C3H6</accession>
<dbReference type="Proteomes" id="UP001162992">
    <property type="component" value="Chromosome 12"/>
</dbReference>
<sequence length="174" mass="20122">MACCVERSSFVSIKATLRRLVSAGFKHNRKSALTEAQKREVLVAQCEESDLDCTLWSQLPEEVVERIVAWLPLRDFFELPGVCNRWKALVACPHFTDIQTFAPPRRHWLLLRKTGSLEDCLAHDVESMKWHKWSLSFLPLGLCWSKLPEGFYFVSNCNPLTKFWVELLGIRSAR</sequence>
<comment type="caution">
    <text evidence="1">The sequence shown here is derived from an EMBL/GenBank/DDBJ whole genome shotgun (WGS) entry which is preliminary data.</text>
</comment>
<organism evidence="1 2">
    <name type="scientific">Diphasiastrum complanatum</name>
    <name type="common">Issler's clubmoss</name>
    <name type="synonym">Lycopodium complanatum</name>
    <dbReference type="NCBI Taxonomy" id="34168"/>
    <lineage>
        <taxon>Eukaryota</taxon>
        <taxon>Viridiplantae</taxon>
        <taxon>Streptophyta</taxon>
        <taxon>Embryophyta</taxon>
        <taxon>Tracheophyta</taxon>
        <taxon>Lycopodiopsida</taxon>
        <taxon>Lycopodiales</taxon>
        <taxon>Lycopodiaceae</taxon>
        <taxon>Lycopodioideae</taxon>
        <taxon>Diphasiastrum</taxon>
    </lineage>
</organism>
<name>A0ACC2C3H6_DIPCM</name>
<keyword evidence="2" id="KW-1185">Reference proteome</keyword>
<gene>
    <name evidence="1" type="ORF">O6H91_12G072500</name>
</gene>